<organism evidence="1 2">
    <name type="scientific">Variovorax beijingensis</name>
    <dbReference type="NCBI Taxonomy" id="2496117"/>
    <lineage>
        <taxon>Bacteria</taxon>
        <taxon>Pseudomonadati</taxon>
        <taxon>Pseudomonadota</taxon>
        <taxon>Betaproteobacteria</taxon>
        <taxon>Burkholderiales</taxon>
        <taxon>Comamonadaceae</taxon>
        <taxon>Variovorax</taxon>
    </lineage>
</organism>
<name>A0A3P3DZF3_9BURK</name>
<dbReference type="EMBL" id="RQXU01000087">
    <property type="protein sequence ID" value="RRH78822.1"/>
    <property type="molecule type" value="Genomic_DNA"/>
</dbReference>
<gene>
    <name evidence="1" type="ORF">EH244_32205</name>
</gene>
<sequence>MKRASAYAVLATELEAFRLLPWPVLAMHVGAGPISKTVDVEGEALQLEVRVSMAETRQQAVKITAVAFGPSHLQMERLEESVTVAKHDTIQSPH</sequence>
<dbReference type="AlphaFoldDB" id="A0A3P3DZF3"/>
<protein>
    <submittedName>
        <fullName evidence="1">Uncharacterized protein</fullName>
    </submittedName>
</protein>
<accession>A0A3P3DZF3</accession>
<comment type="caution">
    <text evidence="1">The sequence shown here is derived from an EMBL/GenBank/DDBJ whole genome shotgun (WGS) entry which is preliminary data.</text>
</comment>
<dbReference type="Proteomes" id="UP000271590">
    <property type="component" value="Unassembled WGS sequence"/>
</dbReference>
<proteinExistence type="predicted"/>
<evidence type="ECO:0000313" key="1">
    <source>
        <dbReference type="EMBL" id="RRH78822.1"/>
    </source>
</evidence>
<reference evidence="1 2" key="1">
    <citation type="submission" date="2018-11" db="EMBL/GenBank/DDBJ databases">
        <title>The genome of Variovorax sp T529.</title>
        <authorList>
            <person name="Gao J."/>
        </authorList>
    </citation>
    <scope>NUCLEOTIDE SEQUENCE [LARGE SCALE GENOMIC DNA]</scope>
    <source>
        <strain evidence="1 2">T529</strain>
    </source>
</reference>
<dbReference type="RefSeq" id="WP_124962323.1">
    <property type="nucleotide sequence ID" value="NZ_RQXU01000087.1"/>
</dbReference>
<evidence type="ECO:0000313" key="2">
    <source>
        <dbReference type="Proteomes" id="UP000271590"/>
    </source>
</evidence>